<sequence length="496" mass="57885">MVHQSSQFSGRRYLWLKRGIAILAAFNLALVIFDFTYPSLRSLYVEFIPRLVQIYDPVKGIHPHPETQHYLERVAALEAQLALQDHQAATQQDSQPDPQQATQPPLPNQSAELATSLAELRSLSQRLSQQDPFSDRGATLATIQQSLQARTGAELPTAAFDRFWSQDYLTQTDWLAEIEFWHQQIRPLINANYYRRVNRFGHPVDYFWLIDLPFMIIFAIDLAVRIRGIRQRDPQLTWFESILRRWYDLFLLFPFWRWLRVIPVTLRLHQVGLINLAPLEAEVQRDFALGFAGELIQVVGVHAIDLSQDAIRRGDVMQWLLYPKLRREYIQVNNQNEISIIVKRITDIIIHQVIPQIQPDLELFLNYTLHHIILEQFPGYTQLRYAPVIGRLPQRTTERITKNLSEGAYQSLVQVWEDPEVAEMTVNLAQNFRDALATELKKKHNVQEIEDLLIDLLEEIKINYVQRLTDVDIEQIVDEAERLYRQREGGARSEIG</sequence>
<protein>
    <submittedName>
        <fullName evidence="3">Uncharacterized protein</fullName>
    </submittedName>
</protein>
<accession>A0AA96WL89</accession>
<feature type="transmembrane region" description="Helical" evidence="2">
    <location>
        <begin position="20"/>
        <end position="40"/>
    </location>
</feature>
<evidence type="ECO:0000256" key="1">
    <source>
        <dbReference type="SAM" id="MobiDB-lite"/>
    </source>
</evidence>
<feature type="compositionally biased region" description="Polar residues" evidence="1">
    <location>
        <begin position="87"/>
        <end position="109"/>
    </location>
</feature>
<dbReference type="EMBL" id="CP053587">
    <property type="protein sequence ID" value="WNZ27214.1"/>
    <property type="molecule type" value="Genomic_DNA"/>
</dbReference>
<reference evidence="3" key="1">
    <citation type="submission" date="2020-05" db="EMBL/GenBank/DDBJ databases">
        <authorList>
            <person name="Zhu T."/>
            <person name="Keshari N."/>
            <person name="Lu X."/>
        </authorList>
    </citation>
    <scope>NUCLEOTIDE SEQUENCE</scope>
    <source>
        <strain evidence="3">NK1-12</strain>
    </source>
</reference>
<gene>
    <name evidence="3" type="ORF">HJG54_30385</name>
</gene>
<keyword evidence="2" id="KW-0812">Transmembrane</keyword>
<dbReference type="AlphaFoldDB" id="A0AA96WL89"/>
<dbReference type="RefSeq" id="WP_316436852.1">
    <property type="nucleotide sequence ID" value="NZ_CP053587.1"/>
</dbReference>
<keyword evidence="2" id="KW-0472">Membrane</keyword>
<feature type="region of interest" description="Disordered" evidence="1">
    <location>
        <begin position="85"/>
        <end position="109"/>
    </location>
</feature>
<keyword evidence="2" id="KW-1133">Transmembrane helix</keyword>
<evidence type="ECO:0000256" key="2">
    <source>
        <dbReference type="SAM" id="Phobius"/>
    </source>
</evidence>
<evidence type="ECO:0000313" key="3">
    <source>
        <dbReference type="EMBL" id="WNZ27214.1"/>
    </source>
</evidence>
<proteinExistence type="predicted"/>
<name>A0AA96WL89_9CYAN</name>
<organism evidence="3">
    <name type="scientific">Leptolyngbya sp. NK1-12</name>
    <dbReference type="NCBI Taxonomy" id="2547451"/>
    <lineage>
        <taxon>Bacteria</taxon>
        <taxon>Bacillati</taxon>
        <taxon>Cyanobacteriota</taxon>
        <taxon>Cyanophyceae</taxon>
        <taxon>Leptolyngbyales</taxon>
        <taxon>Leptolyngbyaceae</taxon>
        <taxon>Leptolyngbya group</taxon>
        <taxon>Leptolyngbya</taxon>
    </lineage>
</organism>